<dbReference type="Proteomes" id="UP000004846">
    <property type="component" value="Unassembled WGS sequence"/>
</dbReference>
<reference evidence="6 7" key="1">
    <citation type="submission" date="2010-07" db="EMBL/GenBank/DDBJ databases">
        <authorList>
            <person name="Sid Ahmed O."/>
        </authorList>
    </citation>
    <scope>NUCLEOTIDE SEQUENCE [LARGE SCALE GENOMIC DNA]</scope>
    <source>
        <strain evidence="6 7">TX4248</strain>
    </source>
</reference>
<dbReference type="CDD" id="cd08645">
    <property type="entry name" value="FMT_core_GART"/>
    <property type="match status" value="1"/>
</dbReference>
<dbReference type="PANTHER" id="PTHR43369:SF2">
    <property type="entry name" value="PHOSPHORIBOSYLGLYCINAMIDE FORMYLTRANSFERASE"/>
    <property type="match status" value="1"/>
</dbReference>
<feature type="binding site" evidence="4">
    <location>
        <position position="64"/>
    </location>
    <ligand>
        <name>(6R)-10-formyltetrahydrofolate</name>
        <dbReference type="ChEBI" id="CHEBI:195366"/>
    </ligand>
</feature>
<comment type="caution">
    <text evidence="6">The sequence shown here is derived from an EMBL/GenBank/DDBJ whole genome shotgun (WGS) entry which is preliminary data.</text>
</comment>
<comment type="catalytic activity">
    <reaction evidence="4">
        <text>N(1)-(5-phospho-beta-D-ribosyl)glycinamide + (6R)-10-formyltetrahydrofolate = N(2)-formyl-N(1)-(5-phospho-beta-D-ribosyl)glycinamide + (6S)-5,6,7,8-tetrahydrofolate + H(+)</text>
        <dbReference type="Rhea" id="RHEA:15053"/>
        <dbReference type="ChEBI" id="CHEBI:15378"/>
        <dbReference type="ChEBI" id="CHEBI:57453"/>
        <dbReference type="ChEBI" id="CHEBI:143788"/>
        <dbReference type="ChEBI" id="CHEBI:147286"/>
        <dbReference type="ChEBI" id="CHEBI:195366"/>
        <dbReference type="EC" id="2.1.2.2"/>
    </reaction>
</comment>
<evidence type="ECO:0000313" key="6">
    <source>
        <dbReference type="EMBL" id="EFM82647.1"/>
    </source>
</evidence>
<feature type="binding site" evidence="4">
    <location>
        <begin position="89"/>
        <end position="92"/>
    </location>
    <ligand>
        <name>(6R)-10-formyltetrahydrofolate</name>
        <dbReference type="ChEBI" id="CHEBI:195366"/>
    </ligand>
</feature>
<organism evidence="6 7">
    <name type="scientific">Enterococcus faecalis TX4248</name>
    <dbReference type="NCBI Taxonomy" id="749495"/>
    <lineage>
        <taxon>Bacteria</taxon>
        <taxon>Bacillati</taxon>
        <taxon>Bacillota</taxon>
        <taxon>Bacilli</taxon>
        <taxon>Lactobacillales</taxon>
        <taxon>Enterococcaceae</taxon>
        <taxon>Enterococcus</taxon>
    </lineage>
</organism>
<dbReference type="UniPathway" id="UPA00074">
    <property type="reaction ID" value="UER00126"/>
</dbReference>
<dbReference type="GO" id="GO:0006189">
    <property type="term" value="P:'de novo' IMP biosynthetic process"/>
    <property type="evidence" value="ECO:0007669"/>
    <property type="project" value="UniProtKB-UniRule"/>
</dbReference>
<dbReference type="Gene3D" id="3.40.50.170">
    <property type="entry name" value="Formyl transferase, N-terminal domain"/>
    <property type="match status" value="1"/>
</dbReference>
<feature type="binding site" evidence="4">
    <location>
        <begin position="11"/>
        <end position="13"/>
    </location>
    <ligand>
        <name>N(1)-(5-phospho-beta-D-ribosyl)glycinamide</name>
        <dbReference type="ChEBI" id="CHEBI:143788"/>
    </ligand>
</feature>
<evidence type="ECO:0000256" key="4">
    <source>
        <dbReference type="HAMAP-Rule" id="MF_01930"/>
    </source>
</evidence>
<dbReference type="EMBL" id="AEBR01000055">
    <property type="protein sequence ID" value="EFM82647.1"/>
    <property type="molecule type" value="Genomic_DNA"/>
</dbReference>
<dbReference type="EC" id="2.1.2.2" evidence="4"/>
<dbReference type="NCBIfam" id="TIGR00639">
    <property type="entry name" value="PurN"/>
    <property type="match status" value="1"/>
</dbReference>
<dbReference type="InterPro" id="IPR002376">
    <property type="entry name" value="Formyl_transf_N"/>
</dbReference>
<dbReference type="Pfam" id="PF00551">
    <property type="entry name" value="Formyl_trans_N"/>
    <property type="match status" value="1"/>
</dbReference>
<gene>
    <name evidence="4 6" type="primary">purN</name>
    <name evidence="6" type="ORF">HMPREF9498_01727</name>
</gene>
<dbReference type="HAMAP" id="MF_01930">
    <property type="entry name" value="PurN"/>
    <property type="match status" value="1"/>
</dbReference>
<comment type="function">
    <text evidence="4">Catalyzes the transfer of a formyl group from 10-formyltetrahydrofolate to 5-phospho-ribosyl-glycinamide (GAR), producing 5-phospho-ribosyl-N-formylglycinamide (FGAR) and tetrahydrofolate.</text>
</comment>
<dbReference type="AlphaFoldDB" id="A0A125W5T8"/>
<comment type="similarity">
    <text evidence="4">Belongs to the GART family.</text>
</comment>
<dbReference type="RefSeq" id="WP_002360141.1">
    <property type="nucleotide sequence ID" value="NZ_GL454455.1"/>
</dbReference>
<feature type="binding site" evidence="4">
    <location>
        <position position="106"/>
    </location>
    <ligand>
        <name>(6R)-10-formyltetrahydrofolate</name>
        <dbReference type="ChEBI" id="CHEBI:195366"/>
    </ligand>
</feature>
<sequence>MKIAVFASGNGSNFEAIAAAFSQKKIAGQLSLVFCDQPEAYVLTRAQKRKIPVVCFSPSDFPSRGQYEEQVLKHLKEHQIDLIVLAGYLRIIGKTLLEAYPKRIVNIHPSLLPSFPGLHGIEEAFHYGVKITGITIHYVDSGVDTGPIIFQTTTKIDTEDTLDTLAEKIHALEHEWYPKIISQIVKETMK</sequence>
<accession>A0A125W5T8</accession>
<evidence type="ECO:0000259" key="5">
    <source>
        <dbReference type="Pfam" id="PF00551"/>
    </source>
</evidence>
<protein>
    <recommendedName>
        <fullName evidence="4">Phosphoribosylglycinamide formyltransferase</fullName>
        <ecNumber evidence="4">2.1.2.2</ecNumber>
    </recommendedName>
    <alternativeName>
        <fullName evidence="4">5'-phosphoribosylglycinamide transformylase</fullName>
    </alternativeName>
    <alternativeName>
        <fullName evidence="4">GAR transformylase</fullName>
        <shortName evidence="4">GART</shortName>
    </alternativeName>
</protein>
<dbReference type="GO" id="GO:0005829">
    <property type="term" value="C:cytosol"/>
    <property type="evidence" value="ECO:0007669"/>
    <property type="project" value="TreeGrafter"/>
</dbReference>
<dbReference type="InterPro" id="IPR004607">
    <property type="entry name" value="GART"/>
</dbReference>
<dbReference type="PANTHER" id="PTHR43369">
    <property type="entry name" value="PHOSPHORIBOSYLGLYCINAMIDE FORMYLTRANSFERASE"/>
    <property type="match status" value="1"/>
</dbReference>
<dbReference type="InterPro" id="IPR036477">
    <property type="entry name" value="Formyl_transf_N_sf"/>
</dbReference>
<proteinExistence type="inferred from homology"/>
<dbReference type="SUPFAM" id="SSF53328">
    <property type="entry name" value="Formyltransferase"/>
    <property type="match status" value="1"/>
</dbReference>
<keyword evidence="3 4" id="KW-0658">Purine biosynthesis</keyword>
<dbReference type="HOGENOM" id="CLU_038395_1_3_9"/>
<name>A0A125W5T8_ENTFL</name>
<dbReference type="FunFam" id="3.40.50.170:FF:000007">
    <property type="entry name" value="Phosphoribosylglycinamide formyltransferase"/>
    <property type="match status" value="1"/>
</dbReference>
<feature type="domain" description="Formyl transferase N-terminal" evidence="5">
    <location>
        <begin position="1"/>
        <end position="180"/>
    </location>
</feature>
<evidence type="ECO:0000256" key="1">
    <source>
        <dbReference type="ARBA" id="ARBA00005054"/>
    </source>
</evidence>
<comment type="pathway">
    <text evidence="1 4">Purine metabolism; IMP biosynthesis via de novo pathway; N(2)-formyl-N(1)-(5-phospho-D-ribosyl)glycinamide from N(1)-(5-phospho-D-ribosyl)glycinamide (10-formyl THF route): step 1/1.</text>
</comment>
<evidence type="ECO:0000256" key="3">
    <source>
        <dbReference type="ARBA" id="ARBA00022755"/>
    </source>
</evidence>
<feature type="active site" description="Proton donor" evidence="4">
    <location>
        <position position="108"/>
    </location>
</feature>
<evidence type="ECO:0000256" key="2">
    <source>
        <dbReference type="ARBA" id="ARBA00022679"/>
    </source>
</evidence>
<feature type="site" description="Raises pKa of active site His" evidence="4">
    <location>
        <position position="144"/>
    </location>
</feature>
<evidence type="ECO:0000313" key="7">
    <source>
        <dbReference type="Proteomes" id="UP000004846"/>
    </source>
</evidence>
<dbReference type="GO" id="GO:0004644">
    <property type="term" value="F:phosphoribosylglycinamide formyltransferase activity"/>
    <property type="evidence" value="ECO:0007669"/>
    <property type="project" value="UniProtKB-UniRule"/>
</dbReference>
<keyword evidence="2 4" id="KW-0808">Transferase</keyword>